<dbReference type="EMBL" id="CM047581">
    <property type="protein sequence ID" value="KAI9916996.1"/>
    <property type="molecule type" value="Genomic_DNA"/>
</dbReference>
<evidence type="ECO:0000313" key="2">
    <source>
        <dbReference type="Proteomes" id="UP001163321"/>
    </source>
</evidence>
<dbReference type="Proteomes" id="UP001163321">
    <property type="component" value="Chromosome 2"/>
</dbReference>
<proteinExistence type="predicted"/>
<keyword evidence="2" id="KW-1185">Reference proteome</keyword>
<organism evidence="1 2">
    <name type="scientific">Peronosclerospora sorghi</name>
    <dbReference type="NCBI Taxonomy" id="230839"/>
    <lineage>
        <taxon>Eukaryota</taxon>
        <taxon>Sar</taxon>
        <taxon>Stramenopiles</taxon>
        <taxon>Oomycota</taxon>
        <taxon>Peronosporomycetes</taxon>
        <taxon>Peronosporales</taxon>
        <taxon>Peronosporaceae</taxon>
        <taxon>Peronosclerospora</taxon>
    </lineage>
</organism>
<reference evidence="1 2" key="1">
    <citation type="journal article" date="2022" name="bioRxiv">
        <title>The genome of the oomycete Peronosclerospora sorghi, a cosmopolitan pathogen of maize and sorghum, is inflated with dispersed pseudogenes.</title>
        <authorList>
            <person name="Fletcher K."/>
            <person name="Martin F."/>
            <person name="Isakeit T."/>
            <person name="Cavanaugh K."/>
            <person name="Magill C."/>
            <person name="Michelmore R."/>
        </authorList>
    </citation>
    <scope>NUCLEOTIDE SEQUENCE [LARGE SCALE GENOMIC DNA]</scope>
    <source>
        <strain evidence="1">P6</strain>
    </source>
</reference>
<accession>A0ACC0WG17</accession>
<protein>
    <submittedName>
        <fullName evidence="1">Uncharacterized protein</fullName>
    </submittedName>
</protein>
<gene>
    <name evidence="1" type="ORF">PsorP6_017991</name>
</gene>
<evidence type="ECO:0000313" key="1">
    <source>
        <dbReference type="EMBL" id="KAI9916996.1"/>
    </source>
</evidence>
<name>A0ACC0WG17_9STRA</name>
<comment type="caution">
    <text evidence="1">The sequence shown here is derived from an EMBL/GenBank/DDBJ whole genome shotgun (WGS) entry which is preliminary data.</text>
</comment>
<sequence length="212" mass="23809">MLARVRQCVPRAAWRPRSFVPLAHGTTLRRGFASSELKWGVMNEDITARVVNLVDHDGKMRVNVPLEQAMDEAARQGVDLVQVSPFRKLPAVCKLFDAKKRRYEMKKATKRHAKQQKPKPDKEVVIGAKIAPNDLKIKVEHLKRFLTKGHKVKVTVKCLYDEANASKRQALDQLQHIEDSVNPTLGVVSGLPMDQHGAVYVFYLPASAVNVA</sequence>